<dbReference type="SUPFAM" id="SSF51395">
    <property type="entry name" value="FMN-linked oxidoreductases"/>
    <property type="match status" value="1"/>
</dbReference>
<evidence type="ECO:0000313" key="4">
    <source>
        <dbReference type="EMBL" id="POF28753.1"/>
    </source>
</evidence>
<evidence type="ECO:0000256" key="1">
    <source>
        <dbReference type="ARBA" id="ARBA00022630"/>
    </source>
</evidence>
<accession>A0A2S3UMG9</accession>
<dbReference type="GO" id="GO:0016491">
    <property type="term" value="F:oxidoreductase activity"/>
    <property type="evidence" value="ECO:0007669"/>
    <property type="project" value="UniProtKB-KW"/>
</dbReference>
<dbReference type="PANTHER" id="PTHR43656">
    <property type="entry name" value="BINDING OXIDOREDUCTASE, PUTATIVE (AFU_ORTHOLOGUE AFUA_2G08260)-RELATED"/>
    <property type="match status" value="1"/>
</dbReference>
<sequence length="402" mass="42469">MQHPEILFEPLKLPCGVILKNRIAKSAMSDSLGDGTGHPSADQLRLYQRWAEGGLALAIIGEVQGTASYAEKPGNLVLNEASDLERFGDLARKGGANGAKLWLQLGHAGALAYAPTSAPKGPSALDLPGLRCAQMTADEIRQFPLEIARTARLARQAGFGGVQIHAAHGFLLSQFLSPLFNKRSDAYGGPIANRMRLLLEAIEAARAAVGPDFPIGVKLNSSDQLEGGLIEDEALEVVAALENTSVDLIDISGGTYFPGAKAASDGAGRGPYFIGFAKRARTVTSKPLMLTGGFKTRAQAEDALAGGAVDIVGLARALALVPSLADQWKAGRMLEPEFPRFSQAPEGGITAWYTMRLTGIGSDAETPAASDLHEAIQAYEARDRSRTDIWLRHFGGNATGEG</sequence>
<dbReference type="PANTHER" id="PTHR43656:SF2">
    <property type="entry name" value="BINDING OXIDOREDUCTASE, PUTATIVE (AFU_ORTHOLOGUE AFUA_2G08260)-RELATED"/>
    <property type="match status" value="1"/>
</dbReference>
<dbReference type="InterPro" id="IPR001155">
    <property type="entry name" value="OxRdtase_FMN_N"/>
</dbReference>
<evidence type="ECO:0000259" key="3">
    <source>
        <dbReference type="Pfam" id="PF00724"/>
    </source>
</evidence>
<dbReference type="InterPro" id="IPR013785">
    <property type="entry name" value="Aldolase_TIM"/>
</dbReference>
<organism evidence="4 5">
    <name type="scientific">Roseibium marinum</name>
    <dbReference type="NCBI Taxonomy" id="281252"/>
    <lineage>
        <taxon>Bacteria</taxon>
        <taxon>Pseudomonadati</taxon>
        <taxon>Pseudomonadota</taxon>
        <taxon>Alphaproteobacteria</taxon>
        <taxon>Hyphomicrobiales</taxon>
        <taxon>Stappiaceae</taxon>
        <taxon>Roseibium</taxon>
    </lineage>
</organism>
<proteinExistence type="predicted"/>
<protein>
    <submittedName>
        <fullName evidence="4">2,4-dienoyl-CoA reductase-like NADH-dependent reductase (Old Yellow Enzyme family)</fullName>
    </submittedName>
</protein>
<dbReference type="Pfam" id="PF00724">
    <property type="entry name" value="Oxidored_FMN"/>
    <property type="match status" value="1"/>
</dbReference>
<evidence type="ECO:0000313" key="5">
    <source>
        <dbReference type="Proteomes" id="UP000236959"/>
    </source>
</evidence>
<dbReference type="Gene3D" id="3.20.20.70">
    <property type="entry name" value="Aldolase class I"/>
    <property type="match status" value="1"/>
</dbReference>
<dbReference type="RefSeq" id="WP_103224616.1">
    <property type="nucleotide sequence ID" value="NZ_PPCN01000011.1"/>
</dbReference>
<dbReference type="OrthoDB" id="9784632at2"/>
<keyword evidence="2" id="KW-0560">Oxidoreductase</keyword>
<comment type="caution">
    <text evidence="4">The sequence shown here is derived from an EMBL/GenBank/DDBJ whole genome shotgun (WGS) entry which is preliminary data.</text>
</comment>
<keyword evidence="5" id="KW-1185">Reference proteome</keyword>
<dbReference type="Proteomes" id="UP000236959">
    <property type="component" value="Unassembled WGS sequence"/>
</dbReference>
<dbReference type="GO" id="GO:0010181">
    <property type="term" value="F:FMN binding"/>
    <property type="evidence" value="ECO:0007669"/>
    <property type="project" value="InterPro"/>
</dbReference>
<dbReference type="AlphaFoldDB" id="A0A2S3UMG9"/>
<name>A0A2S3UMG9_9HYPH</name>
<dbReference type="EMBL" id="PPCN01000011">
    <property type="protein sequence ID" value="POF28753.1"/>
    <property type="molecule type" value="Genomic_DNA"/>
</dbReference>
<dbReference type="CDD" id="cd04733">
    <property type="entry name" value="OYE_like_2_FMN"/>
    <property type="match status" value="1"/>
</dbReference>
<keyword evidence="1" id="KW-0285">Flavoprotein</keyword>
<evidence type="ECO:0000256" key="2">
    <source>
        <dbReference type="ARBA" id="ARBA00023002"/>
    </source>
</evidence>
<dbReference type="InterPro" id="IPR051799">
    <property type="entry name" value="NADH_flavin_oxidoreductase"/>
</dbReference>
<reference evidence="4 5" key="1">
    <citation type="submission" date="2018-01" db="EMBL/GenBank/DDBJ databases">
        <title>Genomic Encyclopedia of Archaeal and Bacterial Type Strains, Phase II (KMG-II): from individual species to whole genera.</title>
        <authorList>
            <person name="Goeker M."/>
        </authorList>
    </citation>
    <scope>NUCLEOTIDE SEQUENCE [LARGE SCALE GENOMIC DNA]</scope>
    <source>
        <strain evidence="4 5">DSM 17023</strain>
    </source>
</reference>
<gene>
    <name evidence="4" type="ORF">CLV41_1113</name>
</gene>
<feature type="domain" description="NADH:flavin oxidoreductase/NADH oxidase N-terminal" evidence="3">
    <location>
        <begin position="7"/>
        <end position="334"/>
    </location>
</feature>